<accession>A0AA86Q512</accession>
<evidence type="ECO:0000256" key="7">
    <source>
        <dbReference type="SAM" id="MobiDB-lite"/>
    </source>
</evidence>
<keyword evidence="10" id="KW-1185">Reference proteome</keyword>
<protein>
    <recommendedName>
        <fullName evidence="3">tRNA (adenine(58)-N(1))-methyltransferase non-catalytic subunit TRM6</fullName>
    </recommendedName>
    <alternativeName>
        <fullName evidence="6">tRNA(m1A58)-methyltransferase subunit TRM6</fullName>
    </alternativeName>
</protein>
<dbReference type="Proteomes" id="UP001642409">
    <property type="component" value="Unassembled WGS sequence"/>
</dbReference>
<evidence type="ECO:0000256" key="4">
    <source>
        <dbReference type="ARBA" id="ARBA00022694"/>
    </source>
</evidence>
<dbReference type="GO" id="GO:0031515">
    <property type="term" value="C:tRNA (m1A) methyltransferase complex"/>
    <property type="evidence" value="ECO:0007669"/>
    <property type="project" value="InterPro"/>
</dbReference>
<keyword evidence="5" id="KW-0539">Nucleus</keyword>
<evidence type="ECO:0000256" key="1">
    <source>
        <dbReference type="ARBA" id="ARBA00004123"/>
    </source>
</evidence>
<dbReference type="GO" id="GO:0005634">
    <property type="term" value="C:nucleus"/>
    <property type="evidence" value="ECO:0007669"/>
    <property type="project" value="UniProtKB-SubCell"/>
</dbReference>
<evidence type="ECO:0000313" key="10">
    <source>
        <dbReference type="Proteomes" id="UP001642409"/>
    </source>
</evidence>
<dbReference type="PANTHER" id="PTHR12945:SF0">
    <property type="entry name" value="TRNA (ADENINE(58)-N(1))-METHYLTRANSFERASE NON-CATALYTIC SUBUNIT TRM6"/>
    <property type="match status" value="1"/>
</dbReference>
<evidence type="ECO:0000256" key="5">
    <source>
        <dbReference type="ARBA" id="ARBA00023242"/>
    </source>
</evidence>
<dbReference type="GO" id="GO:0030488">
    <property type="term" value="P:tRNA methylation"/>
    <property type="evidence" value="ECO:0007669"/>
    <property type="project" value="InterPro"/>
</dbReference>
<feature type="compositionally biased region" description="Basic and acidic residues" evidence="7">
    <location>
        <begin position="122"/>
        <end position="131"/>
    </location>
</feature>
<evidence type="ECO:0000313" key="8">
    <source>
        <dbReference type="EMBL" id="CAI9952514.1"/>
    </source>
</evidence>
<comment type="caution">
    <text evidence="8">The sequence shown here is derived from an EMBL/GenBank/DDBJ whole genome shotgun (WGS) entry which is preliminary data.</text>
</comment>
<dbReference type="PANTHER" id="PTHR12945">
    <property type="entry name" value="TRANSLATION INITIATION FACTOR EIF3-RELATED"/>
    <property type="match status" value="1"/>
</dbReference>
<feature type="region of interest" description="Disordered" evidence="7">
    <location>
        <begin position="112"/>
        <end position="138"/>
    </location>
</feature>
<feature type="compositionally biased region" description="Acidic residues" evidence="7">
    <location>
        <begin position="112"/>
        <end position="121"/>
    </location>
</feature>
<gene>
    <name evidence="8" type="ORF">HINF_LOCUS40159</name>
    <name evidence="9" type="ORF">HINF_LOCUS72659</name>
</gene>
<comment type="subcellular location">
    <subcellularLocation>
        <location evidence="1">Nucleus</location>
    </subcellularLocation>
</comment>
<evidence type="ECO:0000256" key="3">
    <source>
        <dbReference type="ARBA" id="ARBA00021704"/>
    </source>
</evidence>
<evidence type="ECO:0000256" key="2">
    <source>
        <dbReference type="ARBA" id="ARBA00008320"/>
    </source>
</evidence>
<dbReference type="InterPro" id="IPR017423">
    <property type="entry name" value="TRM6"/>
</dbReference>
<evidence type="ECO:0000313" key="9">
    <source>
        <dbReference type="EMBL" id="CAL6104182.1"/>
    </source>
</evidence>
<keyword evidence="4" id="KW-0819">tRNA processing</keyword>
<reference evidence="9 10" key="2">
    <citation type="submission" date="2024-07" db="EMBL/GenBank/DDBJ databases">
        <authorList>
            <person name="Akdeniz Z."/>
        </authorList>
    </citation>
    <scope>NUCLEOTIDE SEQUENCE [LARGE SCALE GENOMIC DNA]</scope>
</reference>
<sequence>MQEQCDNQNKTEIKDNETLNFENVPIVTREGDFIIQQNQTVIVQFKDDRAFIAKLDPTRPLKLFEEEIPAQLIIGQGDAQWWQVTNGRLEDRIKLVPDLGRIDYLGKPMEEENDVQADQDEKENAGEDKPNFKSLKNQKKNRVAHGQFCRILIATPYLLAQYYFSQNITQQNRDPWFLSGASLGACMQNLCPSHLGSQKCLIVDDYEGVASAAVTQRLLDVNNGISEESIAQVNLLVQEAKIIQELIEQSKELPDVSALQLKIAKLFHQMRSEMNLKLPHEQFILQTGQTSGQQLKAAIIDSNILPIANNLPVNAELKRNQCPAVVSVSNSRFHSADIKMGDIAYTGQFEPKTDTERRYDSEPLNPESMQEFTLYEYQMWFERKLQLAGLDIGLLSRILNIQNNQFQSRKNFRPYFSPAVFEQLKSNTLDLTLPTSKEVTENNPFFFTSLFICSKARPLISFKQLSQFVAAGSPVVVFHQFMNPLVELSEFIVSNRLGTRLGAIEVVETVQQILPGRSHPAMTGQVCGGYVLKFFIEGESEQNQKSGMGGRKRAGKIRM</sequence>
<name>A0AA86Q512_9EUKA</name>
<dbReference type="EMBL" id="CAXDID020000580">
    <property type="protein sequence ID" value="CAL6104182.1"/>
    <property type="molecule type" value="Genomic_DNA"/>
</dbReference>
<proteinExistence type="inferred from homology"/>
<dbReference type="EMBL" id="CATOUU010000833">
    <property type="protein sequence ID" value="CAI9952514.1"/>
    <property type="molecule type" value="Genomic_DNA"/>
</dbReference>
<dbReference type="AlphaFoldDB" id="A0AA86Q512"/>
<evidence type="ECO:0000256" key="6">
    <source>
        <dbReference type="ARBA" id="ARBA00032319"/>
    </source>
</evidence>
<organism evidence="8">
    <name type="scientific">Hexamita inflata</name>
    <dbReference type="NCBI Taxonomy" id="28002"/>
    <lineage>
        <taxon>Eukaryota</taxon>
        <taxon>Metamonada</taxon>
        <taxon>Diplomonadida</taxon>
        <taxon>Hexamitidae</taxon>
        <taxon>Hexamitinae</taxon>
        <taxon>Hexamita</taxon>
    </lineage>
</organism>
<comment type="similarity">
    <text evidence="2">Belongs to the TRM6/GCD10 family.</text>
</comment>
<reference evidence="8" key="1">
    <citation type="submission" date="2023-06" db="EMBL/GenBank/DDBJ databases">
        <authorList>
            <person name="Kurt Z."/>
        </authorList>
    </citation>
    <scope>NUCLEOTIDE SEQUENCE</scope>
</reference>